<dbReference type="Proteomes" id="UP001166304">
    <property type="component" value="Unassembled WGS sequence"/>
</dbReference>
<dbReference type="Pfam" id="PF26006">
    <property type="entry name" value="DUF7999"/>
    <property type="match status" value="1"/>
</dbReference>
<evidence type="ECO:0000259" key="1">
    <source>
        <dbReference type="Pfam" id="PF26006"/>
    </source>
</evidence>
<feature type="domain" description="DUF7999" evidence="1">
    <location>
        <begin position="1"/>
        <end position="80"/>
    </location>
</feature>
<gene>
    <name evidence="2" type="ORF">KTS37_00680</name>
</gene>
<proteinExistence type="predicted"/>
<protein>
    <recommendedName>
        <fullName evidence="1">DUF7999 domain-containing protein</fullName>
    </recommendedName>
</protein>
<evidence type="ECO:0000313" key="2">
    <source>
        <dbReference type="EMBL" id="MBV0900288.1"/>
    </source>
</evidence>
<comment type="caution">
    <text evidence="2">The sequence shown here is derived from an EMBL/GenBank/DDBJ whole genome shotgun (WGS) entry which is preliminary data.</text>
</comment>
<reference evidence="2" key="1">
    <citation type="submission" date="2021-06" db="EMBL/GenBank/DDBJ databases">
        <title>New haloarchaea isolates fom saline soil.</title>
        <authorList>
            <person name="Duran-Viseras A."/>
            <person name="Sanchez-Porro C.S."/>
            <person name="Ventosa A."/>
        </authorList>
    </citation>
    <scope>NUCLEOTIDE SEQUENCE</scope>
    <source>
        <strain evidence="2">JCM 18369</strain>
    </source>
</reference>
<keyword evidence="3" id="KW-1185">Reference proteome</keyword>
<sequence>MSKAKQPNNANSYVIEANGAEDVKFSLRAMSSGNRYDVVDYADPILAEKLQAREPGNSVRVELAPVDEAANRWAVTRHLPGASPRIGLGR</sequence>
<accession>A0AA41FZ25</accession>
<dbReference type="EMBL" id="JAHQXE010000001">
    <property type="protein sequence ID" value="MBV0900288.1"/>
    <property type="molecule type" value="Genomic_DNA"/>
</dbReference>
<name>A0AA41FZ25_9EURY</name>
<dbReference type="InterPro" id="IPR058312">
    <property type="entry name" value="DUF7999"/>
</dbReference>
<dbReference type="RefSeq" id="WP_162412407.1">
    <property type="nucleotide sequence ID" value="NZ_JAHQXE010000001.1"/>
</dbReference>
<evidence type="ECO:0000313" key="3">
    <source>
        <dbReference type="Proteomes" id="UP001166304"/>
    </source>
</evidence>
<organism evidence="2 3">
    <name type="scientific">Haloarcula salina</name>
    <dbReference type="NCBI Taxonomy" id="1429914"/>
    <lineage>
        <taxon>Archaea</taxon>
        <taxon>Methanobacteriati</taxon>
        <taxon>Methanobacteriota</taxon>
        <taxon>Stenosarchaea group</taxon>
        <taxon>Halobacteria</taxon>
        <taxon>Halobacteriales</taxon>
        <taxon>Haloarculaceae</taxon>
        <taxon>Haloarcula</taxon>
    </lineage>
</organism>
<dbReference type="AlphaFoldDB" id="A0AA41FZ25"/>